<dbReference type="Pfam" id="PF03015">
    <property type="entry name" value="Sterile"/>
    <property type="match status" value="1"/>
</dbReference>
<evidence type="ECO:0000256" key="3">
    <source>
        <dbReference type="ARBA" id="ARBA00022516"/>
    </source>
</evidence>
<evidence type="ECO:0000256" key="2">
    <source>
        <dbReference type="ARBA" id="ARBA00005928"/>
    </source>
</evidence>
<organism evidence="13 14">
    <name type="scientific">Vespula germanica</name>
    <name type="common">German yellow jacket</name>
    <name type="synonym">Paravespula germanica</name>
    <dbReference type="NCBI Taxonomy" id="30212"/>
    <lineage>
        <taxon>Eukaryota</taxon>
        <taxon>Metazoa</taxon>
        <taxon>Ecdysozoa</taxon>
        <taxon>Arthropoda</taxon>
        <taxon>Hexapoda</taxon>
        <taxon>Insecta</taxon>
        <taxon>Pterygota</taxon>
        <taxon>Neoptera</taxon>
        <taxon>Endopterygota</taxon>
        <taxon>Hymenoptera</taxon>
        <taxon>Apocrita</taxon>
        <taxon>Aculeata</taxon>
        <taxon>Vespoidea</taxon>
        <taxon>Vespidae</taxon>
        <taxon>Vespinae</taxon>
        <taxon>Vespula</taxon>
    </lineage>
</organism>
<sequence>MADTKMDNLPDRIEQTFRGQNILITGGTGFLGKVMLEKFLRCLPGITQIFMLVRPKKGKEPKDRLDEIFQGPVFDQIREQKGLGTLHNRVTAIKGDVMLPELGISAEDKKMLIDKITIIYHAAATVRFDEALKKAVLLNTRGTKQMLELAKEMKNLLFFGHISTSYCHLDQKLLEEKLYPPPADPHNVIKCIEWMDDEIVDIITDKILGKIPNTYAFTKALSEGIIEEAMPHIPVVLLRPSVVVPIWKEPLPGWTDNINGPTGLLIGAGKGVIRSMYCNENSYADYVPVDILVNAILACTWNYIYFKDHDKRIYNLTSSSDFKVSWAEIIEIGRRVIEKIPLNGVLWYPGGSMKKSRLHHDICVFLFHTIPAYFIDTIIFLAGYEPIMCRVQRRIQKGFDVFEYYANNQWDFINANIKEVRDKLNAREYNKYYMHGDDIDVYKYFETCVQAARIYILKELPETLPAARRHIRIMYWVDIFTKILFFALLIYVLFSWMGSFETLFEGSWTGVTKILSL</sequence>
<accession>A0A836ULQ6</accession>
<reference evidence="13" key="1">
    <citation type="journal article" date="2020" name="G3 (Bethesda)">
        <title>High-Quality Assemblies for Three Invasive Social Wasps from the &lt;i&gt;Vespula&lt;/i&gt; Genus.</title>
        <authorList>
            <person name="Harrop T.W.R."/>
            <person name="Guhlin J."/>
            <person name="McLaughlin G.M."/>
            <person name="Permina E."/>
            <person name="Stockwell P."/>
            <person name="Gilligan J."/>
            <person name="Le Lec M.F."/>
            <person name="Gruber M.A.M."/>
            <person name="Quinn O."/>
            <person name="Lovegrove M."/>
            <person name="Duncan E.J."/>
            <person name="Remnant E.J."/>
            <person name="Van Eeckhoven J."/>
            <person name="Graham B."/>
            <person name="Knapp R.A."/>
            <person name="Langford K.W."/>
            <person name="Kronenberg Z."/>
            <person name="Press M.O."/>
            <person name="Eacker S.M."/>
            <person name="Wilson-Rankin E.E."/>
            <person name="Purcell J."/>
            <person name="Lester P.J."/>
            <person name="Dearden P.K."/>
        </authorList>
    </citation>
    <scope>NUCLEOTIDE SEQUENCE</scope>
    <source>
        <strain evidence="13">Linc-1</strain>
    </source>
</reference>
<feature type="transmembrane region" description="Helical" evidence="10">
    <location>
        <begin position="473"/>
        <end position="494"/>
    </location>
</feature>
<evidence type="ECO:0000313" key="13">
    <source>
        <dbReference type="EMBL" id="KAF7409709.1"/>
    </source>
</evidence>
<comment type="catalytic activity">
    <reaction evidence="9 10">
        <text>a long-chain fatty acyl-CoA + 2 NADPH + 2 H(+) = a long-chain primary fatty alcohol + 2 NADP(+) + CoA</text>
        <dbReference type="Rhea" id="RHEA:52716"/>
        <dbReference type="ChEBI" id="CHEBI:15378"/>
        <dbReference type="ChEBI" id="CHEBI:57287"/>
        <dbReference type="ChEBI" id="CHEBI:57783"/>
        <dbReference type="ChEBI" id="CHEBI:58349"/>
        <dbReference type="ChEBI" id="CHEBI:77396"/>
        <dbReference type="ChEBI" id="CHEBI:83139"/>
        <dbReference type="EC" id="1.2.1.84"/>
    </reaction>
</comment>
<evidence type="ECO:0000256" key="4">
    <source>
        <dbReference type="ARBA" id="ARBA00022692"/>
    </source>
</evidence>
<keyword evidence="14" id="KW-1185">Reference proteome</keyword>
<keyword evidence="7 10" id="KW-0443">Lipid metabolism</keyword>
<comment type="caution">
    <text evidence="13">The sequence shown here is derived from an EMBL/GenBank/DDBJ whole genome shotgun (WGS) entry which is preliminary data.</text>
</comment>
<dbReference type="EMBL" id="JACSDZ010000003">
    <property type="protein sequence ID" value="KAF7409709.1"/>
    <property type="molecule type" value="Genomic_DNA"/>
</dbReference>
<evidence type="ECO:0000313" key="14">
    <source>
        <dbReference type="Proteomes" id="UP000617340"/>
    </source>
</evidence>
<keyword evidence="10" id="KW-0560">Oxidoreductase</keyword>
<dbReference type="InterPro" id="IPR033640">
    <property type="entry name" value="FAR_C"/>
</dbReference>
<dbReference type="GO" id="GO:0080019">
    <property type="term" value="F:alcohol-forming very long-chain fatty acyl-CoA reductase activity"/>
    <property type="evidence" value="ECO:0007669"/>
    <property type="project" value="InterPro"/>
</dbReference>
<keyword evidence="3 10" id="KW-0444">Lipid biosynthesis</keyword>
<keyword evidence="6 10" id="KW-1133">Transmembrane helix</keyword>
<dbReference type="InterPro" id="IPR036291">
    <property type="entry name" value="NAD(P)-bd_dom_sf"/>
</dbReference>
<evidence type="ECO:0000259" key="11">
    <source>
        <dbReference type="Pfam" id="PF03015"/>
    </source>
</evidence>
<evidence type="ECO:0000256" key="7">
    <source>
        <dbReference type="ARBA" id="ARBA00023098"/>
    </source>
</evidence>
<dbReference type="GO" id="GO:0102965">
    <property type="term" value="F:alcohol-forming long-chain fatty acyl-CoA reductase activity"/>
    <property type="evidence" value="ECO:0007669"/>
    <property type="project" value="UniProtKB-EC"/>
</dbReference>
<keyword evidence="5 10" id="KW-0521">NADP</keyword>
<dbReference type="Gene3D" id="3.40.50.720">
    <property type="entry name" value="NAD(P)-binding Rossmann-like Domain"/>
    <property type="match status" value="1"/>
</dbReference>
<comment type="function">
    <text evidence="10">Catalyzes the reduction of fatty acyl-CoA to fatty alcohols.</text>
</comment>
<gene>
    <name evidence="13" type="ORF">HZH68_004090</name>
</gene>
<evidence type="ECO:0000256" key="5">
    <source>
        <dbReference type="ARBA" id="ARBA00022857"/>
    </source>
</evidence>
<feature type="domain" description="Fatty acyl-CoA reductase C-terminal" evidence="11">
    <location>
        <begin position="367"/>
        <end position="459"/>
    </location>
</feature>
<protein>
    <recommendedName>
        <fullName evidence="10">Fatty acyl-CoA reductase</fullName>
        <ecNumber evidence="10">1.2.1.84</ecNumber>
    </recommendedName>
</protein>
<dbReference type="Proteomes" id="UP000617340">
    <property type="component" value="Unassembled WGS sequence"/>
</dbReference>
<evidence type="ECO:0000259" key="12">
    <source>
        <dbReference type="Pfam" id="PF07993"/>
    </source>
</evidence>
<dbReference type="PANTHER" id="PTHR11011">
    <property type="entry name" value="MALE STERILITY PROTEIN 2-RELATED"/>
    <property type="match status" value="1"/>
</dbReference>
<name>A0A836ULQ6_VESGE</name>
<feature type="domain" description="Thioester reductase (TE)" evidence="12">
    <location>
        <begin position="24"/>
        <end position="296"/>
    </location>
</feature>
<proteinExistence type="inferred from homology"/>
<dbReference type="EC" id="1.2.1.84" evidence="10"/>
<dbReference type="GO" id="GO:0035336">
    <property type="term" value="P:long-chain fatty-acyl-CoA metabolic process"/>
    <property type="evidence" value="ECO:0007669"/>
    <property type="project" value="TreeGrafter"/>
</dbReference>
<dbReference type="CDD" id="cd05236">
    <property type="entry name" value="FAR-N_SDR_e"/>
    <property type="match status" value="1"/>
</dbReference>
<evidence type="ECO:0000256" key="6">
    <source>
        <dbReference type="ARBA" id="ARBA00022989"/>
    </source>
</evidence>
<dbReference type="GO" id="GO:0016020">
    <property type="term" value="C:membrane"/>
    <property type="evidence" value="ECO:0007669"/>
    <property type="project" value="UniProtKB-SubCell"/>
</dbReference>
<dbReference type="PANTHER" id="PTHR11011:SF61">
    <property type="entry name" value="FATTY ACYL-COA REDUCTASE"/>
    <property type="match status" value="1"/>
</dbReference>
<dbReference type="CDD" id="cd09071">
    <property type="entry name" value="FAR_C"/>
    <property type="match status" value="1"/>
</dbReference>
<keyword evidence="4 10" id="KW-0812">Transmembrane</keyword>
<dbReference type="GO" id="GO:0005777">
    <property type="term" value="C:peroxisome"/>
    <property type="evidence" value="ECO:0007669"/>
    <property type="project" value="TreeGrafter"/>
</dbReference>
<evidence type="ECO:0000256" key="10">
    <source>
        <dbReference type="RuleBase" id="RU363097"/>
    </source>
</evidence>
<feature type="transmembrane region" description="Helical" evidence="10">
    <location>
        <begin position="365"/>
        <end position="384"/>
    </location>
</feature>
<evidence type="ECO:0000256" key="9">
    <source>
        <dbReference type="ARBA" id="ARBA00052530"/>
    </source>
</evidence>
<dbReference type="InterPro" id="IPR013120">
    <property type="entry name" value="FAR_NAD-bd"/>
</dbReference>
<evidence type="ECO:0000256" key="8">
    <source>
        <dbReference type="ARBA" id="ARBA00023136"/>
    </source>
</evidence>
<dbReference type="Pfam" id="PF07993">
    <property type="entry name" value="NAD_binding_4"/>
    <property type="match status" value="1"/>
</dbReference>
<dbReference type="SUPFAM" id="SSF51735">
    <property type="entry name" value="NAD(P)-binding Rossmann-fold domains"/>
    <property type="match status" value="1"/>
</dbReference>
<comment type="similarity">
    <text evidence="2 10">Belongs to the fatty acyl-CoA reductase family.</text>
</comment>
<dbReference type="InterPro" id="IPR026055">
    <property type="entry name" value="FAR"/>
</dbReference>
<dbReference type="AlphaFoldDB" id="A0A836ULQ6"/>
<dbReference type="FunFam" id="3.40.50.720:FF:000143">
    <property type="entry name" value="Fatty acyl-CoA reductase"/>
    <property type="match status" value="1"/>
</dbReference>
<keyword evidence="8 10" id="KW-0472">Membrane</keyword>
<comment type="subcellular location">
    <subcellularLocation>
        <location evidence="1">Membrane</location>
        <topology evidence="1">Multi-pass membrane protein</topology>
    </subcellularLocation>
</comment>
<evidence type="ECO:0000256" key="1">
    <source>
        <dbReference type="ARBA" id="ARBA00004141"/>
    </source>
</evidence>